<evidence type="ECO:0000313" key="2">
    <source>
        <dbReference type="EMBL" id="KAF4512450.1"/>
    </source>
</evidence>
<dbReference type="OrthoDB" id="10265971at2759"/>
<sequence>MASILSYVPVTGRRVRSSQAKLGSVNLAPVQVHQIETNPDRRARCLKHLLKANHVNYSIAYSDNLISGNCSPHLLSTAYLLGASEVKLHALYEEGIKSLEPWTPSPAEIVDLDWTDFLGDKRYQRAYVDFFEDKLAMTFAYDWKQEAEHFLFSGERPLVHVLIGGLGRSLIHLAYAYEMDCKEVGMEALGLACVEYDFLHKYTDDASYTKPSPLASGSPLDLLTKISEDERFNSLPKNIDVGQLEALFEEHEDLIMEYWNAWELDDLSEQFQQSQETAVSLAVALVGPDIHTYDFLLVHLLTISHAARILLPFFPPQYQNTIVRQWWLIAIIVFIIKGRPRPNSDNVQKEIGDKDWKYVESQALTSRWSKDAHYIKAIRAMREASKTWGDAQRECIRAAVTFVDNFERWNV</sequence>
<protein>
    <recommendedName>
        <fullName evidence="4">Cell cycle checkpoint protein RAD17</fullName>
    </recommendedName>
</protein>
<gene>
    <name evidence="2" type="ORF">G6O67_001589</name>
</gene>
<dbReference type="Proteomes" id="UP000557566">
    <property type="component" value="Unassembled WGS sequence"/>
</dbReference>
<evidence type="ECO:0008006" key="4">
    <source>
        <dbReference type="Google" id="ProtNLM"/>
    </source>
</evidence>
<organism evidence="2 3">
    <name type="scientific">Ophiocordyceps sinensis</name>
    <dbReference type="NCBI Taxonomy" id="72228"/>
    <lineage>
        <taxon>Eukaryota</taxon>
        <taxon>Fungi</taxon>
        <taxon>Dikarya</taxon>
        <taxon>Ascomycota</taxon>
        <taxon>Pezizomycotina</taxon>
        <taxon>Sordariomycetes</taxon>
        <taxon>Hypocreomycetidae</taxon>
        <taxon>Hypocreales</taxon>
        <taxon>Ophiocordycipitaceae</taxon>
        <taxon>Ophiocordyceps</taxon>
    </lineage>
</organism>
<keyword evidence="3" id="KW-1185">Reference proteome</keyword>
<comment type="caution">
    <text evidence="2">The sequence shown here is derived from an EMBL/GenBank/DDBJ whole genome shotgun (WGS) entry which is preliminary data.</text>
</comment>
<dbReference type="EMBL" id="JAAVMX010000002">
    <property type="protein sequence ID" value="KAF4512450.1"/>
    <property type="molecule type" value="Genomic_DNA"/>
</dbReference>
<name>A0A8H4V9D4_9HYPO</name>
<dbReference type="InterPro" id="IPR025337">
    <property type="entry name" value="Questin_oxidase-like"/>
</dbReference>
<reference evidence="2 3" key="1">
    <citation type="journal article" date="2020" name="Genome Biol. Evol.">
        <title>A new high-quality draft genome assembly of the Chinese cordyceps Ophiocordyceps sinensis.</title>
        <authorList>
            <person name="Shu R."/>
            <person name="Zhang J."/>
            <person name="Meng Q."/>
            <person name="Zhang H."/>
            <person name="Zhou G."/>
            <person name="Li M."/>
            <person name="Wu P."/>
            <person name="Zhao Y."/>
            <person name="Chen C."/>
            <person name="Qin Q."/>
        </authorList>
    </citation>
    <scope>NUCLEOTIDE SEQUENCE [LARGE SCALE GENOMIC DNA]</scope>
    <source>
        <strain evidence="2 3">IOZ07</strain>
    </source>
</reference>
<proteinExistence type="predicted"/>
<dbReference type="PANTHER" id="PTHR35870:SF6">
    <property type="entry name" value="MGS207 PROTEIN"/>
    <property type="match status" value="1"/>
</dbReference>
<evidence type="ECO:0000256" key="1">
    <source>
        <dbReference type="ARBA" id="ARBA00023002"/>
    </source>
</evidence>
<evidence type="ECO:0000313" key="3">
    <source>
        <dbReference type="Proteomes" id="UP000557566"/>
    </source>
</evidence>
<accession>A0A8H4V9D4</accession>
<dbReference type="GO" id="GO:0016491">
    <property type="term" value="F:oxidoreductase activity"/>
    <property type="evidence" value="ECO:0007669"/>
    <property type="project" value="UniProtKB-KW"/>
</dbReference>
<dbReference type="AlphaFoldDB" id="A0A8H4V9D4"/>
<dbReference type="Pfam" id="PF14027">
    <property type="entry name" value="Questin_oxidase"/>
    <property type="match status" value="1"/>
</dbReference>
<keyword evidence="1" id="KW-0560">Oxidoreductase</keyword>
<dbReference type="PANTHER" id="PTHR35870">
    <property type="entry name" value="PROTEIN, PUTATIVE (AFU_ORTHOLOGUE AFUA_5G03330)-RELATED"/>
    <property type="match status" value="1"/>
</dbReference>